<dbReference type="PROSITE" id="PS51186">
    <property type="entry name" value="GNAT"/>
    <property type="match status" value="1"/>
</dbReference>
<dbReference type="SUPFAM" id="SSF55729">
    <property type="entry name" value="Acyl-CoA N-acyltransferases (Nat)"/>
    <property type="match status" value="1"/>
</dbReference>
<dbReference type="Pfam" id="PF00583">
    <property type="entry name" value="Acetyltransf_1"/>
    <property type="match status" value="1"/>
</dbReference>
<sequence>MIELAPALPEHIDAFVVMEQHSDTTPFIIPYTNAQHQAEMRNQDTIYLSIYSNKALSGFFILVRHANTEIEFRRVVVDSKCRGIGQQAIAQMEQYCIAHFDTQRIWLDVFESNQRGLHIYNKLGYRQFKTALHQGQPLILMEKYV</sequence>
<dbReference type="InterPro" id="IPR000182">
    <property type="entry name" value="GNAT_dom"/>
</dbReference>
<dbReference type="Gene3D" id="3.40.630.30">
    <property type="match status" value="1"/>
</dbReference>
<feature type="domain" description="N-acetyltransferase" evidence="1">
    <location>
        <begin position="2"/>
        <end position="145"/>
    </location>
</feature>
<evidence type="ECO:0000259" key="1">
    <source>
        <dbReference type="PROSITE" id="PS51186"/>
    </source>
</evidence>
<dbReference type="PATRIC" id="fig|1129367.4.peg.3635"/>
<organism evidence="2 3">
    <name type="scientific">Pseudoalteromonas luteoviolacea S4054</name>
    <dbReference type="NCBI Taxonomy" id="1129367"/>
    <lineage>
        <taxon>Bacteria</taxon>
        <taxon>Pseudomonadati</taxon>
        <taxon>Pseudomonadota</taxon>
        <taxon>Gammaproteobacteria</taxon>
        <taxon>Alteromonadales</taxon>
        <taxon>Pseudoalteromonadaceae</taxon>
        <taxon>Pseudoalteromonas</taxon>
    </lineage>
</organism>
<evidence type="ECO:0000313" key="2">
    <source>
        <dbReference type="EMBL" id="KKE82548.1"/>
    </source>
</evidence>
<dbReference type="GO" id="GO:0016747">
    <property type="term" value="F:acyltransferase activity, transferring groups other than amino-acyl groups"/>
    <property type="evidence" value="ECO:0007669"/>
    <property type="project" value="InterPro"/>
</dbReference>
<evidence type="ECO:0000313" key="3">
    <source>
        <dbReference type="Proteomes" id="UP000033434"/>
    </source>
</evidence>
<dbReference type="InterPro" id="IPR016181">
    <property type="entry name" value="Acyl_CoA_acyltransferase"/>
</dbReference>
<protein>
    <recommendedName>
        <fullName evidence="1">N-acetyltransferase domain-containing protein</fullName>
    </recommendedName>
</protein>
<gene>
    <name evidence="2" type="ORF">N479_18240</name>
</gene>
<dbReference type="RefSeq" id="WP_046357110.1">
    <property type="nucleotide sequence ID" value="NZ_AUXW01000162.1"/>
</dbReference>
<name>A0A0F6A8T5_9GAMM</name>
<comment type="caution">
    <text evidence="2">The sequence shown here is derived from an EMBL/GenBank/DDBJ whole genome shotgun (WGS) entry which is preliminary data.</text>
</comment>
<proteinExistence type="predicted"/>
<dbReference type="Proteomes" id="UP000033434">
    <property type="component" value="Unassembled WGS sequence"/>
</dbReference>
<dbReference type="EMBL" id="AUXW01000162">
    <property type="protein sequence ID" value="KKE82548.1"/>
    <property type="molecule type" value="Genomic_DNA"/>
</dbReference>
<accession>A0A0F6A8T5</accession>
<dbReference type="AlphaFoldDB" id="A0A0F6A8T5"/>
<reference evidence="2 3" key="1">
    <citation type="journal article" date="2015" name="BMC Genomics">
        <title>Genome mining reveals unlocked bioactive potential of marine Gram-negative bacteria.</title>
        <authorList>
            <person name="Machado H."/>
            <person name="Sonnenschein E.C."/>
            <person name="Melchiorsen J."/>
            <person name="Gram L."/>
        </authorList>
    </citation>
    <scope>NUCLEOTIDE SEQUENCE [LARGE SCALE GENOMIC DNA]</scope>
    <source>
        <strain evidence="2 3">S4054</strain>
    </source>
</reference>